<dbReference type="InterPro" id="IPR018849">
    <property type="entry name" value="Urb2/Npa2_C"/>
</dbReference>
<gene>
    <name evidence="3" type="ORF">ACMD2_22379</name>
</gene>
<dbReference type="GO" id="GO:0005730">
    <property type="term" value="C:nucleolus"/>
    <property type="evidence" value="ECO:0007669"/>
    <property type="project" value="TreeGrafter"/>
</dbReference>
<evidence type="ECO:0000256" key="1">
    <source>
        <dbReference type="SAM" id="MobiDB-lite"/>
    </source>
</evidence>
<dbReference type="GO" id="GO:0042254">
    <property type="term" value="P:ribosome biogenesis"/>
    <property type="evidence" value="ECO:0007669"/>
    <property type="project" value="TreeGrafter"/>
</dbReference>
<dbReference type="Proteomes" id="UP000092600">
    <property type="component" value="Unassembled WGS sequence"/>
</dbReference>
<sequence>VGSLLRIVGEVLSNGLFHPAHINGFLSLQSLKVKHEDTERRGLKGSYHQHFFQRFKGIKTENKAVLLGGFGYLFQLFVGRVRNRRGANMASKGTTNPALWRSSVSSEGAQETNKPLFEVFARFMEPLLLECKGCALPEYSEMGATRLVNTLCLLKSMNETLKTFIQERIYVRTDDTEGVHFKFLQEVHDTIISVAGEIYKFWLLQLHVNDTSIVKMLPLTAREVFVAVGCLLEIEYKVVGDDLVKLWLMMFAFSAVNISSKDAKLHSLLNSEVLNLGCQIINVFRELRQVGIFFYEHLLTTLSDFSMDFFSKEYWEVLALCKAVRVFRVIGDASAARYTLFIPSLPLSSQMCLEAVATLACSQSIRAAICNSIKTMPERKAGEFIDELKEDLSETMKWIRHSSFMDGGSLDSPERNTSFSTIWDFNLKTLGRVFSEIYSSVLDSLTITSTNSTLVGNSLESLMNAIRPSFSPLVQNQSDNINKFIPLVQKQSDNIKKFTIFLTGTSVADQEVPDSGSERKNLSWAFVFFFRLYTSCRSLYQQSISLMPPDLATKASELMGSLFSVCHGTEWTDKSNYVDEGYFSWIVKPSISLLDFIKYFRDASFNRSYEDCGPLVYVLHIMALQRLNNLNRKIQAFKFLLDGSRRLFKMQKQRNKDTRKGSKRWKRLLTACSLEAAHLTGFMTHYIQLLFPDRKRTKTVDSQILSSSNEDAWDVSVCSLNENSLSVGIWWLLCQNIDVWCSHASKKDLKYFLTHLLIYGLACEKNKGIKKNEASQLLRKEVSLRHISLELLRDTILYDQTVLSKHMASIFYTILKNSLSSIVEDAYATCVDLNSLPDWSEILTALEKRNAVYMDSHALHVPPSMSASDLQIKKASLLSFKPEITSCESLLDLLCKIPEVHLTTKSFSQYATGILHLERLVISNLLINHDESISNSPFELLRLFLSCRRTLRYLVVSLNEFNQEAKPLSIFSGIFGSSTIIWLLVSVHTLVGLPHTLFGEFYNQLNNIIFSIIDHTSNIFLNLSSRQKMNYDTNEDYASWEYGELIAQALEKQMRKLPVTVEGSISAIKLEACFHILDWKKLSCTLSCLQGFLWGLSSTLANICKNSGGNPQLVDAFKFSNYVAGFENFVDLCIYLLLVDNNQGTVGVHSIHNLLDLDFDNGLLSVDSLLDRWTKCPNCEIQNSKLEEISGEVPKIDLSNMHDLKFSLFKELLKGKNPQIAYALRELFVASAAILKLKSIVSVNANSQKCSHMESYSMSILVRTSYMILQEMAEMCGQPNAFSFVWIDGILKYLEVVGVYFSMEDPKFSKEVYTQLMNSHMRAIGKCISLQGKNATLSSHETGSNTKLLLTQNESGHGIMKGLDHEHCIINAFKSRVRMSLRKFIRKPLKLHMNTVIQTVEKALIGVQPGCHAIYNINMGEIDGGKVSLMVAAGIDTLDLVLESQPVNERVLFKNIPSLVGSLFNIILHLQSPTIFYVEKPPSSKSELHPDAGTVVLMCVEVLTKVVGKHSFQMEVCHVSHCLHIPMALFKYFHKIKASRSFPDVNQFIIDRQFMVNLYAACCKLLCTTLKHRTREVERCIAQLENSATTLLSCLETVDATLASIKGYFAWEVQEALKCASFLRRIYEEIRQQKDILAKYSFYFLSNYVSIYSGHGPFQTGIEREIDETLRPGIYSLIDICSAADLQQLHTKAHAEVLLQLCYMTTNYIFNMKGKYSSRQRFCILGASSFLDPAAKLIYLINPIELLGVRDRTSSSSSSSSSSSPAEPLLPISSPASGSGSRSAFLSISSVLWHCSSTASRVRRRTRTCSSAAPPRRRRLCCGGRGAAAAVEGEERAGSAAAAAASMATP</sequence>
<evidence type="ECO:0000259" key="2">
    <source>
        <dbReference type="Pfam" id="PF10441"/>
    </source>
</evidence>
<dbReference type="PANTHER" id="PTHR15682:SF2">
    <property type="entry name" value="UNHEALTHY RIBOSOME BIOGENESIS PROTEIN 2 HOMOLOG"/>
    <property type="match status" value="1"/>
</dbReference>
<dbReference type="InterPro" id="IPR052609">
    <property type="entry name" value="Ribosome_Biogenesis_Reg"/>
</dbReference>
<comment type="caution">
    <text evidence="3">The sequence shown here is derived from an EMBL/GenBank/DDBJ whole genome shotgun (WGS) entry which is preliminary data.</text>
</comment>
<dbReference type="EMBL" id="LSRQ01004030">
    <property type="protein sequence ID" value="OAY70190.1"/>
    <property type="molecule type" value="Genomic_DNA"/>
</dbReference>
<dbReference type="PANTHER" id="PTHR15682">
    <property type="entry name" value="UNHEALTHY RIBOSOME BIOGENESIS PROTEIN 2 HOMOLOG"/>
    <property type="match status" value="1"/>
</dbReference>
<accession>A0A199UZX5</accession>
<evidence type="ECO:0000313" key="3">
    <source>
        <dbReference type="EMBL" id="OAY70190.1"/>
    </source>
</evidence>
<protein>
    <recommendedName>
        <fullName evidence="2">Nucleolar 27S pre-rRNA processing Urb2/Npa2 C-terminal domain-containing protein</fullName>
    </recommendedName>
</protein>
<feature type="region of interest" description="Disordered" evidence="1">
    <location>
        <begin position="1755"/>
        <end position="1778"/>
    </location>
</feature>
<feature type="domain" description="Nucleolar 27S pre-rRNA processing Urb2/Npa2 C-terminal" evidence="2">
    <location>
        <begin position="1498"/>
        <end position="1691"/>
    </location>
</feature>
<feature type="non-terminal residue" evidence="3">
    <location>
        <position position="1"/>
    </location>
</feature>
<dbReference type="Pfam" id="PF10441">
    <property type="entry name" value="Urb2"/>
    <property type="match status" value="1"/>
</dbReference>
<name>A0A199UZX5_ANACO</name>
<organism evidence="3 4">
    <name type="scientific">Ananas comosus</name>
    <name type="common">Pineapple</name>
    <name type="synonym">Ananas ananas</name>
    <dbReference type="NCBI Taxonomy" id="4615"/>
    <lineage>
        <taxon>Eukaryota</taxon>
        <taxon>Viridiplantae</taxon>
        <taxon>Streptophyta</taxon>
        <taxon>Embryophyta</taxon>
        <taxon>Tracheophyta</taxon>
        <taxon>Spermatophyta</taxon>
        <taxon>Magnoliopsida</taxon>
        <taxon>Liliopsida</taxon>
        <taxon>Poales</taxon>
        <taxon>Bromeliaceae</taxon>
        <taxon>Bromelioideae</taxon>
        <taxon>Ananas</taxon>
    </lineage>
</organism>
<evidence type="ECO:0000313" key="4">
    <source>
        <dbReference type="Proteomes" id="UP000092600"/>
    </source>
</evidence>
<reference evidence="3 4" key="1">
    <citation type="journal article" date="2016" name="DNA Res.">
        <title>The draft genome of MD-2 pineapple using hybrid error correction of long reads.</title>
        <authorList>
            <person name="Redwan R.M."/>
            <person name="Saidin A."/>
            <person name="Kumar S.V."/>
        </authorList>
    </citation>
    <scope>NUCLEOTIDE SEQUENCE [LARGE SCALE GENOMIC DNA]</scope>
    <source>
        <strain evidence="4">cv. MD2</strain>
        <tissue evidence="3">Leaf</tissue>
    </source>
</reference>
<dbReference type="STRING" id="4615.A0A199UZX5"/>
<proteinExistence type="predicted"/>